<dbReference type="RefSeq" id="WP_229431279.1">
    <property type="nucleotide sequence ID" value="NZ_JAJHPV010000009.1"/>
</dbReference>
<dbReference type="Pfam" id="PF00127">
    <property type="entry name" value="Copper-bind"/>
    <property type="match status" value="1"/>
</dbReference>
<dbReference type="PANTHER" id="PTHR11709:SF394">
    <property type="entry name" value="FI03373P-RELATED"/>
    <property type="match status" value="1"/>
</dbReference>
<evidence type="ECO:0000313" key="19">
    <source>
        <dbReference type="Proteomes" id="UP001198701"/>
    </source>
</evidence>
<dbReference type="InterPro" id="IPR028871">
    <property type="entry name" value="BlueCu_1_BS"/>
</dbReference>
<feature type="domain" description="Plastocyanin-like" evidence="16">
    <location>
        <begin position="342"/>
        <end position="449"/>
    </location>
</feature>
<evidence type="ECO:0000256" key="4">
    <source>
        <dbReference type="ARBA" id="ARBA00011882"/>
    </source>
</evidence>
<protein>
    <recommendedName>
        <fullName evidence="5 14">Copper-containing nitrite reductase</fullName>
        <ecNumber evidence="4 14">1.7.2.1</ecNumber>
    </recommendedName>
</protein>
<dbReference type="InterPro" id="IPR000923">
    <property type="entry name" value="BlueCu_1"/>
</dbReference>
<dbReference type="PROSITE" id="PS00196">
    <property type="entry name" value="COPPER_BLUE"/>
    <property type="match status" value="1"/>
</dbReference>
<dbReference type="Pfam" id="PF07732">
    <property type="entry name" value="Cu-oxidase_3"/>
    <property type="match status" value="1"/>
</dbReference>
<evidence type="ECO:0000256" key="10">
    <source>
        <dbReference type="ARBA" id="ARBA00022982"/>
    </source>
</evidence>
<keyword evidence="14" id="KW-0732">Signal</keyword>
<gene>
    <name evidence="18" type="primary">nirK</name>
    <name evidence="18" type="ORF">LMJ30_05175</name>
</gene>
<evidence type="ECO:0000313" key="18">
    <source>
        <dbReference type="EMBL" id="MCC6070352.1"/>
    </source>
</evidence>
<comment type="subunit">
    <text evidence="3 14">Homotrimer.</text>
</comment>
<evidence type="ECO:0000256" key="14">
    <source>
        <dbReference type="RuleBase" id="RU365025"/>
    </source>
</evidence>
<dbReference type="EMBL" id="JAJHPV010000009">
    <property type="protein sequence ID" value="MCC6070352.1"/>
    <property type="molecule type" value="Genomic_DNA"/>
</dbReference>
<feature type="domain" description="Plastocyanin-like" evidence="17">
    <location>
        <begin position="189"/>
        <end position="299"/>
    </location>
</feature>
<dbReference type="CDD" id="cd04208">
    <property type="entry name" value="CuRO_2_CuNIR"/>
    <property type="match status" value="1"/>
</dbReference>
<dbReference type="InterPro" id="IPR033138">
    <property type="entry name" value="Cu_oxidase_CS"/>
</dbReference>
<dbReference type="InterPro" id="IPR011706">
    <property type="entry name" value="Cu-oxidase_C"/>
</dbReference>
<evidence type="ECO:0000256" key="12">
    <source>
        <dbReference type="ARBA" id="ARBA00023008"/>
    </source>
</evidence>
<keyword evidence="12 14" id="KW-0186">Copper</keyword>
<feature type="chain" id="PRO_5044958572" description="Copper-containing nitrite reductase" evidence="14">
    <location>
        <begin position="26"/>
        <end position="469"/>
    </location>
</feature>
<dbReference type="CDD" id="cd11020">
    <property type="entry name" value="CuRO_1_CuNIR"/>
    <property type="match status" value="1"/>
</dbReference>
<comment type="subcellular location">
    <subcellularLocation>
        <location evidence="1">Periplasm</location>
    </subcellularLocation>
</comment>
<dbReference type="EC" id="1.7.2.1" evidence="4 14"/>
<dbReference type="InterPro" id="IPR001287">
    <property type="entry name" value="NO2-reductase_Cu"/>
</dbReference>
<keyword evidence="6" id="KW-0813">Transport</keyword>
<comment type="cofactor">
    <cofactor evidence="14">
        <name>Cu(2+)</name>
        <dbReference type="ChEBI" id="CHEBI:29036"/>
    </cofactor>
    <text evidence="14">Binds 1 Cu(+) ion.</text>
</comment>
<evidence type="ECO:0000256" key="9">
    <source>
        <dbReference type="ARBA" id="ARBA00022764"/>
    </source>
</evidence>
<dbReference type="PANTHER" id="PTHR11709">
    <property type="entry name" value="MULTI-COPPER OXIDASE"/>
    <property type="match status" value="1"/>
</dbReference>
<dbReference type="Pfam" id="PF07731">
    <property type="entry name" value="Cu-oxidase_2"/>
    <property type="match status" value="1"/>
</dbReference>
<dbReference type="Proteomes" id="UP001198701">
    <property type="component" value="Unassembled WGS sequence"/>
</dbReference>
<evidence type="ECO:0000256" key="1">
    <source>
        <dbReference type="ARBA" id="ARBA00004418"/>
    </source>
</evidence>
<dbReference type="InterPro" id="IPR011707">
    <property type="entry name" value="Cu-oxidase-like_N"/>
</dbReference>
<evidence type="ECO:0000256" key="8">
    <source>
        <dbReference type="ARBA" id="ARBA00022737"/>
    </source>
</evidence>
<evidence type="ECO:0000256" key="2">
    <source>
        <dbReference type="ARBA" id="ARBA00010609"/>
    </source>
</evidence>
<sequence length="469" mass="49821">MKRTIISQAILALVIGAATMAPAMAQHAGHGKADTSSAVQYRPDVTFTLRTDIADGKLVFVSETGATKGQANPTLNVPEGAVVQINLVNGDGATHDVSVPEFNAKSNQINDKGASTSIVFKAGKKGVYTYICTLPGHVAAGMIGKIVVGGAVEAPVAKGVDVSMNPKEVGKPVGARGPKKLTVNLETTEITGQLSDGTTYKYWTFNNKVPGPFIRVRVGDTVEVNMANAKDSHMIHSVDFHAVTGPGGGAAVTQAAPGSTKSFTFKALNPGLYVYHCATPMVAQHISNGMYGMILVEPEGGLAKVDREFYVMQGELYTAQRHGTQGEAEFSLEKLLNEQPEHLMFNGTHDALTKTHRMEAKVGETVRIFFGVGGPNLTSSFHVIGEVFDRVYSQADLTSPPLKNVQTTTVAPGGATMVEFKVEAPGRYILVDHALSRMEKGLAGFMYVTGKENPEVFRTSSKPDGDSGH</sequence>
<comment type="cofactor">
    <cofactor evidence="14">
        <name>Cu(+)</name>
        <dbReference type="ChEBI" id="CHEBI:49552"/>
    </cofactor>
    <text evidence="14">Binds 1 Cu(+) ion.</text>
</comment>
<keyword evidence="8" id="KW-0677">Repeat</keyword>
<evidence type="ECO:0000256" key="5">
    <source>
        <dbReference type="ARBA" id="ARBA00017290"/>
    </source>
</evidence>
<evidence type="ECO:0000256" key="3">
    <source>
        <dbReference type="ARBA" id="ARBA00011233"/>
    </source>
</evidence>
<dbReference type="GO" id="GO:0050421">
    <property type="term" value="F:nitrite reductase (NO-forming) activity"/>
    <property type="evidence" value="ECO:0007669"/>
    <property type="project" value="UniProtKB-EC"/>
</dbReference>
<keyword evidence="10" id="KW-0249">Electron transport</keyword>
<dbReference type="InterPro" id="IPR008972">
    <property type="entry name" value="Cupredoxin"/>
</dbReference>
<dbReference type="SUPFAM" id="SSF49503">
    <property type="entry name" value="Cupredoxins"/>
    <property type="match status" value="3"/>
</dbReference>
<feature type="domain" description="Blue (type 1) copper" evidence="15">
    <location>
        <begin position="51"/>
        <end position="148"/>
    </location>
</feature>
<dbReference type="PRINTS" id="PR00695">
    <property type="entry name" value="CUNO2RDTASE"/>
</dbReference>
<keyword evidence="9" id="KW-0574">Periplasm</keyword>
<evidence type="ECO:0000259" key="16">
    <source>
        <dbReference type="Pfam" id="PF07731"/>
    </source>
</evidence>
<evidence type="ECO:0000256" key="13">
    <source>
        <dbReference type="ARBA" id="ARBA00049340"/>
    </source>
</evidence>
<evidence type="ECO:0000256" key="11">
    <source>
        <dbReference type="ARBA" id="ARBA00023002"/>
    </source>
</evidence>
<dbReference type="CDD" id="cd00920">
    <property type="entry name" value="Cupredoxin"/>
    <property type="match status" value="1"/>
</dbReference>
<dbReference type="PROSITE" id="PS00079">
    <property type="entry name" value="MULTICOPPER_OXIDASE1"/>
    <property type="match status" value="1"/>
</dbReference>
<evidence type="ECO:0000259" key="17">
    <source>
        <dbReference type="Pfam" id="PF07732"/>
    </source>
</evidence>
<reference evidence="18 19" key="1">
    <citation type="submission" date="2021-11" db="EMBL/GenBank/DDBJ databases">
        <authorList>
            <person name="Huq M.A."/>
        </authorList>
    </citation>
    <scope>NUCLEOTIDE SEQUENCE [LARGE SCALE GENOMIC DNA]</scope>
    <source>
        <strain evidence="18 19">MAHUQ-52</strain>
    </source>
</reference>
<evidence type="ECO:0000256" key="7">
    <source>
        <dbReference type="ARBA" id="ARBA00022723"/>
    </source>
</evidence>
<keyword evidence="7 14" id="KW-0479">Metal-binding</keyword>
<keyword evidence="19" id="KW-1185">Reference proteome</keyword>
<dbReference type="NCBIfam" id="TIGR02376">
    <property type="entry name" value="Cu_nitrite_red"/>
    <property type="match status" value="1"/>
</dbReference>
<accession>A0ABS8IP13</accession>
<comment type="caution">
    <text evidence="18">The sequence shown here is derived from an EMBL/GenBank/DDBJ whole genome shotgun (WGS) entry which is preliminary data.</text>
</comment>
<name>A0ABS8IP13_9BURK</name>
<evidence type="ECO:0000256" key="6">
    <source>
        <dbReference type="ARBA" id="ARBA00022448"/>
    </source>
</evidence>
<proteinExistence type="inferred from homology"/>
<comment type="similarity">
    <text evidence="2 14">Belongs to the multicopper oxidase family.</text>
</comment>
<organism evidence="18 19">
    <name type="scientific">Massilia agrisoli</name>
    <dbReference type="NCBI Taxonomy" id="2892444"/>
    <lineage>
        <taxon>Bacteria</taxon>
        <taxon>Pseudomonadati</taxon>
        <taxon>Pseudomonadota</taxon>
        <taxon>Betaproteobacteria</taxon>
        <taxon>Burkholderiales</taxon>
        <taxon>Oxalobacteraceae</taxon>
        <taxon>Telluria group</taxon>
        <taxon>Massilia</taxon>
    </lineage>
</organism>
<feature type="signal peptide" evidence="14">
    <location>
        <begin position="1"/>
        <end position="25"/>
    </location>
</feature>
<dbReference type="InterPro" id="IPR045087">
    <property type="entry name" value="Cu-oxidase_fam"/>
</dbReference>
<dbReference type="Gene3D" id="2.60.40.420">
    <property type="entry name" value="Cupredoxins - blue copper proteins"/>
    <property type="match status" value="3"/>
</dbReference>
<evidence type="ECO:0000259" key="15">
    <source>
        <dbReference type="Pfam" id="PF00127"/>
    </source>
</evidence>
<keyword evidence="11 14" id="KW-0560">Oxidoreductase</keyword>
<comment type="catalytic activity">
    <reaction evidence="13 14">
        <text>nitric oxide + Fe(III)-[cytochrome c] + H2O = Fe(II)-[cytochrome c] + nitrite + 2 H(+)</text>
        <dbReference type="Rhea" id="RHEA:15233"/>
        <dbReference type="Rhea" id="RHEA-COMP:10350"/>
        <dbReference type="Rhea" id="RHEA-COMP:14399"/>
        <dbReference type="ChEBI" id="CHEBI:15377"/>
        <dbReference type="ChEBI" id="CHEBI:15378"/>
        <dbReference type="ChEBI" id="CHEBI:16301"/>
        <dbReference type="ChEBI" id="CHEBI:16480"/>
        <dbReference type="ChEBI" id="CHEBI:29033"/>
        <dbReference type="ChEBI" id="CHEBI:29034"/>
        <dbReference type="EC" id="1.7.2.1"/>
    </reaction>
</comment>